<feature type="region of interest" description="Disordered" evidence="4">
    <location>
        <begin position="44"/>
        <end position="228"/>
    </location>
</feature>
<evidence type="ECO:0000313" key="6">
    <source>
        <dbReference type="Ensembl" id="ENSCAFP00845020869.1"/>
    </source>
</evidence>
<keyword evidence="2" id="KW-0325">Glycoprotein</keyword>
<reference evidence="6" key="1">
    <citation type="submission" date="2020-03" db="EMBL/GenBank/DDBJ databases">
        <title>Long-read based genome assembly of a Labrador retriever dog.</title>
        <authorList>
            <person name="Eory L."/>
            <person name="Zhang W."/>
            <person name="Schoenebeck J."/>
        </authorList>
    </citation>
    <scope>NUCLEOTIDE SEQUENCE [LARGE SCALE GENOMIC DNA]</scope>
    <source>
        <strain evidence="6">Labrador retriever</strain>
    </source>
</reference>
<dbReference type="Ensembl" id="ENSCAFT00845026478.1">
    <property type="protein sequence ID" value="ENSCAFP00845020869.1"/>
    <property type="gene ID" value="ENSCAFG00845014814.1"/>
</dbReference>
<dbReference type="PROSITE" id="PS00983">
    <property type="entry name" value="LY6_UPAR"/>
    <property type="match status" value="1"/>
</dbReference>
<dbReference type="Proteomes" id="UP000805418">
    <property type="component" value="Chromosome 13"/>
</dbReference>
<keyword evidence="3" id="KW-0732">Signal</keyword>
<dbReference type="OrthoDB" id="9448168at2759"/>
<organism evidence="6 7">
    <name type="scientific">Canis lupus familiaris</name>
    <name type="common">Dog</name>
    <name type="synonym">Canis familiaris</name>
    <dbReference type="NCBI Taxonomy" id="9615"/>
    <lineage>
        <taxon>Eukaryota</taxon>
        <taxon>Metazoa</taxon>
        <taxon>Chordata</taxon>
        <taxon>Craniata</taxon>
        <taxon>Vertebrata</taxon>
        <taxon>Euteleostomi</taxon>
        <taxon>Mammalia</taxon>
        <taxon>Eutheria</taxon>
        <taxon>Laurasiatheria</taxon>
        <taxon>Carnivora</taxon>
        <taxon>Caniformia</taxon>
        <taxon>Canidae</taxon>
        <taxon>Canis</taxon>
    </lineage>
</organism>
<keyword evidence="2" id="KW-0336">GPI-anchor</keyword>
<dbReference type="AlphaFoldDB" id="A0A8I3NJB5"/>
<feature type="compositionally biased region" description="Acidic residues" evidence="4">
    <location>
        <begin position="198"/>
        <end position="223"/>
    </location>
</feature>
<dbReference type="PANTHER" id="PTHR16983">
    <property type="entry name" value="UPAR/LY6 DOMAIN-CONTAINING PROTEIN"/>
    <property type="match status" value="1"/>
</dbReference>
<evidence type="ECO:0000259" key="5">
    <source>
        <dbReference type="Pfam" id="PF00087"/>
    </source>
</evidence>
<dbReference type="Reactome" id="R-CFA-8963901">
    <property type="pathway name" value="Chylomicron remodeling"/>
</dbReference>
<dbReference type="Pfam" id="PF00087">
    <property type="entry name" value="Toxin_TOLIP"/>
    <property type="match status" value="1"/>
</dbReference>
<evidence type="ECO:0000256" key="2">
    <source>
        <dbReference type="ARBA" id="ARBA00022622"/>
    </source>
</evidence>
<dbReference type="PANTHER" id="PTHR16983:SF12">
    <property type="entry name" value="GLYCOSYLPHOSPHATIDYLINOSITOL-ANCHORED HIGH DENSITY LIPOPROTEIN-BINDING PROTEIN 1"/>
    <property type="match status" value="1"/>
</dbReference>
<dbReference type="InterPro" id="IPR045860">
    <property type="entry name" value="Snake_toxin-like_sf"/>
</dbReference>
<evidence type="ECO:0000313" key="7">
    <source>
        <dbReference type="Proteomes" id="UP000805418"/>
    </source>
</evidence>
<dbReference type="GO" id="GO:0005886">
    <property type="term" value="C:plasma membrane"/>
    <property type="evidence" value="ECO:0000318"/>
    <property type="project" value="GO_Central"/>
</dbReference>
<evidence type="ECO:0000256" key="1">
    <source>
        <dbReference type="ARBA" id="ARBA00004589"/>
    </source>
</evidence>
<evidence type="ECO:0000256" key="4">
    <source>
        <dbReference type="SAM" id="MobiDB-lite"/>
    </source>
</evidence>
<dbReference type="CDD" id="cd23575">
    <property type="entry name" value="TFP_LU_ECD_GPIHBP1"/>
    <property type="match status" value="1"/>
</dbReference>
<keyword evidence="2" id="KW-0449">Lipoprotein</keyword>
<dbReference type="Reactome" id="R-CFA-8963889">
    <property type="pathway name" value="Assembly of active LPL and LIPC lipase complexes"/>
</dbReference>
<sequence>MASVPLPTDPEPEREPDRADPAAPGGMTALPTVLLALLLCGRPGTGQGHPCSERGQLSAASGGLGVPGLGAGRGMGRRGRGWSLRPEGGGRGSPDPTSLKGRLQGSLPVPPQCPFLSNKQGLRRGGGNRCWKGQAPTASDRQNWQGHQLGAHGEDRVGRRRRRGRRAGQAGTQHWAPGQPWGFTGVPVWHRTGRAQDKEEEDDDADFGLDGYDDDDDDEEEEAASVNAGGRGQALLRCYSCQSLHSGESCGRIQNCIRSHSFCKAVISHGNTESGPLTTYSAWCADACKPITKTLEGTLMTLTCCQSALCNLPPWQDPLGRGAGSPQGDTAMVATALLLSLLPGLQAVGS</sequence>
<keyword evidence="2" id="KW-0472">Membrane</keyword>
<dbReference type="InterPro" id="IPR018363">
    <property type="entry name" value="CD59_antigen_CS"/>
</dbReference>
<dbReference type="FunFam" id="2.10.60.10:FF:000003">
    <property type="entry name" value="lymphocyte antigen 6E isoform X1"/>
    <property type="match status" value="1"/>
</dbReference>
<reference evidence="6" key="3">
    <citation type="submission" date="2025-09" db="UniProtKB">
        <authorList>
            <consortium name="Ensembl"/>
        </authorList>
    </citation>
    <scope>IDENTIFICATION</scope>
    <source>
        <strain evidence="6">Boxer</strain>
    </source>
</reference>
<feature type="compositionally biased region" description="Gly residues" evidence="4">
    <location>
        <begin position="62"/>
        <end position="74"/>
    </location>
</feature>
<dbReference type="Reactome" id="R-CFA-975634">
    <property type="pathway name" value="Retinoid metabolism and transport"/>
</dbReference>
<dbReference type="GO" id="GO:0098552">
    <property type="term" value="C:side of membrane"/>
    <property type="evidence" value="ECO:0007669"/>
    <property type="project" value="UniProtKB-KW"/>
</dbReference>
<reference evidence="6" key="2">
    <citation type="submission" date="2025-08" db="UniProtKB">
        <authorList>
            <consortium name="Ensembl"/>
        </authorList>
    </citation>
    <scope>IDENTIFICATION</scope>
    <source>
        <strain evidence="6">Boxer</strain>
    </source>
</reference>
<gene>
    <name evidence="6" type="primary">GPIHBP1</name>
</gene>
<dbReference type="Gene3D" id="2.10.60.10">
    <property type="entry name" value="CD59"/>
    <property type="match status" value="1"/>
</dbReference>
<dbReference type="FunCoup" id="A0A8I3NJB5">
    <property type="interactions" value="2"/>
</dbReference>
<protein>
    <submittedName>
        <fullName evidence="6">Glycosylphosphatidylinositol anchored high density lipoprotein binding protein 1</fullName>
    </submittedName>
</protein>
<evidence type="ECO:0000256" key="3">
    <source>
        <dbReference type="ARBA" id="ARBA00022729"/>
    </source>
</evidence>
<feature type="domain" description="Snake toxin/toxin-like" evidence="5">
    <location>
        <begin position="236"/>
        <end position="311"/>
    </location>
</feature>
<comment type="subcellular location">
    <subcellularLocation>
        <location evidence="1">Membrane</location>
        <topology evidence="1">Lipid-anchor</topology>
        <topology evidence="1">GPI-anchor</topology>
    </subcellularLocation>
</comment>
<dbReference type="Reactome" id="R-CFA-163125">
    <property type="pathway name" value="Post-translational modification: synthesis of GPI-anchored proteins"/>
</dbReference>
<dbReference type="GO" id="GO:0035478">
    <property type="term" value="F:chylomicron binding"/>
    <property type="evidence" value="ECO:0000318"/>
    <property type="project" value="GO_Central"/>
</dbReference>
<keyword evidence="7" id="KW-1185">Reference proteome</keyword>
<dbReference type="GeneTree" id="ENSGT00940000153378"/>
<feature type="compositionally biased region" description="Basic and acidic residues" evidence="4">
    <location>
        <begin position="11"/>
        <end position="20"/>
    </location>
</feature>
<dbReference type="SUPFAM" id="SSF57302">
    <property type="entry name" value="Snake toxin-like"/>
    <property type="match status" value="1"/>
</dbReference>
<feature type="compositionally biased region" description="Polar residues" evidence="4">
    <location>
        <begin position="136"/>
        <end position="146"/>
    </location>
</feature>
<feature type="region of interest" description="Disordered" evidence="4">
    <location>
        <begin position="1"/>
        <end position="27"/>
    </location>
</feature>
<dbReference type="GO" id="GO:0070328">
    <property type="term" value="P:triglyceride homeostasis"/>
    <property type="evidence" value="ECO:0000318"/>
    <property type="project" value="GO_Central"/>
</dbReference>
<name>A0A8I3NJB5_CANLF</name>
<dbReference type="InterPro" id="IPR051110">
    <property type="entry name" value="Ly-6/neurotoxin-like_GPI-ap"/>
</dbReference>
<dbReference type="GO" id="GO:0035473">
    <property type="term" value="F:lipase binding"/>
    <property type="evidence" value="ECO:0000318"/>
    <property type="project" value="GO_Central"/>
</dbReference>
<accession>A0A8I3NJB5</accession>
<dbReference type="InterPro" id="IPR035076">
    <property type="entry name" value="Toxin/TOLIP"/>
</dbReference>
<proteinExistence type="predicted"/>